<organism evidence="1 2">
    <name type="scientific">Terfezia boudieri ATCC MYA-4762</name>
    <dbReference type="NCBI Taxonomy" id="1051890"/>
    <lineage>
        <taxon>Eukaryota</taxon>
        <taxon>Fungi</taxon>
        <taxon>Dikarya</taxon>
        <taxon>Ascomycota</taxon>
        <taxon>Pezizomycotina</taxon>
        <taxon>Pezizomycetes</taxon>
        <taxon>Pezizales</taxon>
        <taxon>Pezizaceae</taxon>
        <taxon>Terfezia</taxon>
    </lineage>
</organism>
<keyword evidence="2" id="KW-1185">Reference proteome</keyword>
<dbReference type="Proteomes" id="UP000267821">
    <property type="component" value="Unassembled WGS sequence"/>
</dbReference>
<dbReference type="PROSITE" id="PS51257">
    <property type="entry name" value="PROKAR_LIPOPROTEIN"/>
    <property type="match status" value="1"/>
</dbReference>
<sequence length="180" mass="20594">MYKYRVQPVKMRPCCANYCKLPFCISSGSLTYSCLIELSQLLGCLCSWVYAIKHITERNGIEYFELVARMCMMLNILYASSLPFRSITIALPASFNENSQKHHPTPKHAHRILGPYASPQLINPLPLTKKPRRQLNIPSRPFDDHQLLYPFCVIFLFTINTTHPRPHSPIGSNAIIGLYL</sequence>
<dbReference type="EMBL" id="ML121531">
    <property type="protein sequence ID" value="RPB27425.1"/>
    <property type="molecule type" value="Genomic_DNA"/>
</dbReference>
<dbReference type="AlphaFoldDB" id="A0A3N4MDW9"/>
<evidence type="ECO:0000313" key="2">
    <source>
        <dbReference type="Proteomes" id="UP000267821"/>
    </source>
</evidence>
<dbReference type="InParanoid" id="A0A3N4MDW9"/>
<name>A0A3N4MDW9_9PEZI</name>
<gene>
    <name evidence="1" type="ORF">L211DRAFT_544697</name>
</gene>
<reference evidence="1 2" key="1">
    <citation type="journal article" date="2018" name="Nat. Ecol. Evol.">
        <title>Pezizomycetes genomes reveal the molecular basis of ectomycorrhizal truffle lifestyle.</title>
        <authorList>
            <person name="Murat C."/>
            <person name="Payen T."/>
            <person name="Noel B."/>
            <person name="Kuo A."/>
            <person name="Morin E."/>
            <person name="Chen J."/>
            <person name="Kohler A."/>
            <person name="Krizsan K."/>
            <person name="Balestrini R."/>
            <person name="Da Silva C."/>
            <person name="Montanini B."/>
            <person name="Hainaut M."/>
            <person name="Levati E."/>
            <person name="Barry K.W."/>
            <person name="Belfiori B."/>
            <person name="Cichocki N."/>
            <person name="Clum A."/>
            <person name="Dockter R.B."/>
            <person name="Fauchery L."/>
            <person name="Guy J."/>
            <person name="Iotti M."/>
            <person name="Le Tacon F."/>
            <person name="Lindquist E.A."/>
            <person name="Lipzen A."/>
            <person name="Malagnac F."/>
            <person name="Mello A."/>
            <person name="Molinier V."/>
            <person name="Miyauchi S."/>
            <person name="Poulain J."/>
            <person name="Riccioni C."/>
            <person name="Rubini A."/>
            <person name="Sitrit Y."/>
            <person name="Splivallo R."/>
            <person name="Traeger S."/>
            <person name="Wang M."/>
            <person name="Zifcakova L."/>
            <person name="Wipf D."/>
            <person name="Zambonelli A."/>
            <person name="Paolocci F."/>
            <person name="Nowrousian M."/>
            <person name="Ottonello S."/>
            <person name="Baldrian P."/>
            <person name="Spatafora J.W."/>
            <person name="Henrissat B."/>
            <person name="Nagy L.G."/>
            <person name="Aury J.M."/>
            <person name="Wincker P."/>
            <person name="Grigoriev I.V."/>
            <person name="Bonfante P."/>
            <person name="Martin F.M."/>
        </authorList>
    </citation>
    <scope>NUCLEOTIDE SEQUENCE [LARGE SCALE GENOMIC DNA]</scope>
    <source>
        <strain evidence="1 2">ATCC MYA-4762</strain>
    </source>
</reference>
<evidence type="ECO:0000313" key="1">
    <source>
        <dbReference type="EMBL" id="RPB27425.1"/>
    </source>
</evidence>
<accession>A0A3N4MDW9</accession>
<proteinExistence type="predicted"/>
<protein>
    <submittedName>
        <fullName evidence="1">Uncharacterized protein</fullName>
    </submittedName>
</protein>